<comment type="caution">
    <text evidence="11">The sequence shown here is derived from an EMBL/GenBank/DDBJ whole genome shotgun (WGS) entry which is preliminary data.</text>
</comment>
<keyword evidence="3 9" id="KW-0808">Transferase</keyword>
<keyword evidence="8 9" id="KW-0325">Glycoprotein</keyword>
<keyword evidence="12" id="KW-1185">Reference proteome</keyword>
<evidence type="ECO:0000256" key="4">
    <source>
        <dbReference type="ARBA" id="ARBA00022692"/>
    </source>
</evidence>
<evidence type="ECO:0000256" key="2">
    <source>
        <dbReference type="ARBA" id="ARBA00006339"/>
    </source>
</evidence>
<dbReference type="PANTHER" id="PTHR12137">
    <property type="entry name" value="CARBOHYDRATE SULFOTRANSFERASE"/>
    <property type="match status" value="1"/>
</dbReference>
<dbReference type="EC" id="2.8.2.-" evidence="9"/>
<dbReference type="EMBL" id="JACVVK020000196">
    <property type="protein sequence ID" value="KAK7485353.1"/>
    <property type="molecule type" value="Genomic_DNA"/>
</dbReference>
<evidence type="ECO:0000256" key="3">
    <source>
        <dbReference type="ARBA" id="ARBA00022679"/>
    </source>
</evidence>
<accession>A0ABD0KE15</accession>
<dbReference type="InterPro" id="IPR018011">
    <property type="entry name" value="Carb_sulfotrans_8-10"/>
</dbReference>
<keyword evidence="9" id="KW-0735">Signal-anchor</keyword>
<protein>
    <recommendedName>
        <fullName evidence="9">Carbohydrate sulfotransferase</fullName>
        <ecNumber evidence="9">2.8.2.-</ecNumber>
    </recommendedName>
</protein>
<evidence type="ECO:0000256" key="10">
    <source>
        <dbReference type="SAM" id="SignalP"/>
    </source>
</evidence>
<sequence length="427" mass="50678">MGRRTKRTAVVLIGALLLLFCLVELVLFSSGRGTDCSEVSRNEKSFPTHSPSYNGFHERAHLNRCPDALGKNVSRDAIYARRRLRSDDVCFQSSRDQVYRMAEHDFTKTAFCIVPKVGCTYWLTLFRWLHNDTLGKHYTNPFDMPRYQVHYKPNIMKYHRFNMTSAPSFLSDRFRFMFVREPYARLWSAYVDKFILPDYWNVDGWKIAKRRQGATKSQWRCGNDVTFVEFLDFVTNTPVSKMNDHYMPYQQLCSPCLFRPHVIGKMETFRQDTRYILKQMNLSWLSQELSDSDTHSRHEMHMLIDDAYHEIRYKFFHNCTNTTHIASRLWTVFQINGYLPKSVRFPWAGRGHVDSRALKKLVIETYENRQPKNKFLYAAQKEQAMVDAYSAVPDSVMQKLRELYELDFKMFDYDPMLEILYRKRNVG</sequence>
<comment type="similarity">
    <text evidence="2 9">Belongs to the sulfotransferase 2 family.</text>
</comment>
<evidence type="ECO:0000256" key="1">
    <source>
        <dbReference type="ARBA" id="ARBA00004323"/>
    </source>
</evidence>
<reference evidence="11 12" key="1">
    <citation type="journal article" date="2023" name="Sci. Data">
        <title>Genome assembly of the Korean intertidal mud-creeper Batillaria attramentaria.</title>
        <authorList>
            <person name="Patra A.K."/>
            <person name="Ho P.T."/>
            <person name="Jun S."/>
            <person name="Lee S.J."/>
            <person name="Kim Y."/>
            <person name="Won Y.J."/>
        </authorList>
    </citation>
    <scope>NUCLEOTIDE SEQUENCE [LARGE SCALE GENOMIC DNA]</scope>
    <source>
        <strain evidence="11">Wonlab-2016</strain>
    </source>
</reference>
<proteinExistence type="inferred from homology"/>
<comment type="subcellular location">
    <subcellularLocation>
        <location evidence="1 9">Golgi apparatus membrane</location>
        <topology evidence="1 9">Single-pass type II membrane protein</topology>
    </subcellularLocation>
</comment>
<keyword evidence="5" id="KW-1133">Transmembrane helix</keyword>
<organism evidence="11 12">
    <name type="scientific">Batillaria attramentaria</name>
    <dbReference type="NCBI Taxonomy" id="370345"/>
    <lineage>
        <taxon>Eukaryota</taxon>
        <taxon>Metazoa</taxon>
        <taxon>Spiralia</taxon>
        <taxon>Lophotrochozoa</taxon>
        <taxon>Mollusca</taxon>
        <taxon>Gastropoda</taxon>
        <taxon>Caenogastropoda</taxon>
        <taxon>Sorbeoconcha</taxon>
        <taxon>Cerithioidea</taxon>
        <taxon>Batillariidae</taxon>
        <taxon>Batillaria</taxon>
    </lineage>
</organism>
<keyword evidence="9" id="KW-0119">Carbohydrate metabolism</keyword>
<dbReference type="GO" id="GO:0000139">
    <property type="term" value="C:Golgi membrane"/>
    <property type="evidence" value="ECO:0007669"/>
    <property type="project" value="UniProtKB-SubCell"/>
</dbReference>
<dbReference type="InterPro" id="IPR005331">
    <property type="entry name" value="Sulfotransferase"/>
</dbReference>
<feature type="chain" id="PRO_5044799150" description="Carbohydrate sulfotransferase" evidence="10">
    <location>
        <begin position="34"/>
        <end position="427"/>
    </location>
</feature>
<dbReference type="Pfam" id="PF03567">
    <property type="entry name" value="Sulfotransfer_2"/>
    <property type="match status" value="1"/>
</dbReference>
<dbReference type="PANTHER" id="PTHR12137:SF54">
    <property type="entry name" value="CARBOHYDRATE SULFOTRANSFERASE"/>
    <property type="match status" value="1"/>
</dbReference>
<gene>
    <name evidence="11" type="ORF">BaRGS_00023452</name>
</gene>
<evidence type="ECO:0000313" key="11">
    <source>
        <dbReference type="EMBL" id="KAK7485353.1"/>
    </source>
</evidence>
<dbReference type="Proteomes" id="UP001519460">
    <property type="component" value="Unassembled WGS sequence"/>
</dbReference>
<dbReference type="GO" id="GO:0008146">
    <property type="term" value="F:sulfotransferase activity"/>
    <property type="evidence" value="ECO:0007669"/>
    <property type="project" value="UniProtKB-ARBA"/>
</dbReference>
<dbReference type="AlphaFoldDB" id="A0ABD0KE15"/>
<keyword evidence="4" id="KW-0812">Transmembrane</keyword>
<evidence type="ECO:0000256" key="5">
    <source>
        <dbReference type="ARBA" id="ARBA00022989"/>
    </source>
</evidence>
<name>A0ABD0KE15_9CAEN</name>
<evidence type="ECO:0000256" key="6">
    <source>
        <dbReference type="ARBA" id="ARBA00023034"/>
    </source>
</evidence>
<evidence type="ECO:0000313" key="12">
    <source>
        <dbReference type="Proteomes" id="UP001519460"/>
    </source>
</evidence>
<evidence type="ECO:0000256" key="9">
    <source>
        <dbReference type="RuleBase" id="RU364020"/>
    </source>
</evidence>
<evidence type="ECO:0000256" key="7">
    <source>
        <dbReference type="ARBA" id="ARBA00023136"/>
    </source>
</evidence>
<keyword evidence="7" id="KW-0472">Membrane</keyword>
<evidence type="ECO:0000256" key="8">
    <source>
        <dbReference type="ARBA" id="ARBA00023180"/>
    </source>
</evidence>
<keyword evidence="6 9" id="KW-0333">Golgi apparatus</keyword>
<feature type="signal peptide" evidence="10">
    <location>
        <begin position="1"/>
        <end position="33"/>
    </location>
</feature>
<keyword evidence="10" id="KW-0732">Signal</keyword>